<comment type="similarity">
    <text evidence="2 5">Belongs to the nucleoporin interacting component (NIC) family.</text>
</comment>
<keyword evidence="5" id="KW-0813">Transport</keyword>
<name>A0A6A7FYE9_9CRUS</name>
<dbReference type="Pfam" id="PF04097">
    <property type="entry name" value="Nic96"/>
    <property type="match status" value="1"/>
</dbReference>
<accession>A0A6A7FYE9</accession>
<dbReference type="PANTHER" id="PTHR11225">
    <property type="entry name" value="NUCLEAR PORE COMPLEX PROTEIN NUP93 NUCLEOPORIN NUP93 DEAD EYE PROTEIN"/>
    <property type="match status" value="1"/>
</dbReference>
<keyword evidence="5" id="KW-0811">Translocation</keyword>
<evidence type="ECO:0000256" key="4">
    <source>
        <dbReference type="ARBA" id="ARBA00023242"/>
    </source>
</evidence>
<dbReference type="AlphaFoldDB" id="A0A6A7FYE9"/>
<organism evidence="6">
    <name type="scientific">Hirondellea gigas</name>
    <dbReference type="NCBI Taxonomy" id="1518452"/>
    <lineage>
        <taxon>Eukaryota</taxon>
        <taxon>Metazoa</taxon>
        <taxon>Ecdysozoa</taxon>
        <taxon>Arthropoda</taxon>
        <taxon>Crustacea</taxon>
        <taxon>Multicrustacea</taxon>
        <taxon>Malacostraca</taxon>
        <taxon>Eumalacostraca</taxon>
        <taxon>Peracarida</taxon>
        <taxon>Amphipoda</taxon>
        <taxon>Amphilochidea</taxon>
        <taxon>Lysianassida</taxon>
        <taxon>Lysianassidira</taxon>
        <taxon>Lysianassoidea</taxon>
        <taxon>Lysianassidae</taxon>
        <taxon>Hirondellea</taxon>
    </lineage>
</organism>
<keyword evidence="3 5" id="KW-0906">Nuclear pore complex</keyword>
<proteinExistence type="evidence at transcript level"/>
<dbReference type="PANTHER" id="PTHR11225:SF4">
    <property type="entry name" value="NUCLEAR PORE COMPLEX PROTEIN NUP93"/>
    <property type="match status" value="1"/>
</dbReference>
<dbReference type="GO" id="GO:0017056">
    <property type="term" value="F:structural constituent of nuclear pore"/>
    <property type="evidence" value="ECO:0007669"/>
    <property type="project" value="InterPro"/>
</dbReference>
<reference evidence="6" key="1">
    <citation type="submission" date="2017-11" db="EMBL/GenBank/DDBJ databases">
        <title>The sensing device of the deep-sea amphipod.</title>
        <authorList>
            <person name="Kobayashi H."/>
            <person name="Nagahama T."/>
            <person name="Arai W."/>
            <person name="Sasagawa Y."/>
            <person name="Umeda M."/>
            <person name="Hayashi T."/>
            <person name="Nikaido I."/>
            <person name="Watanabe H."/>
            <person name="Oguri K."/>
            <person name="Kitazato H."/>
            <person name="Fujioka K."/>
            <person name="Kido Y."/>
            <person name="Takami H."/>
        </authorList>
    </citation>
    <scope>NUCLEOTIDE SEQUENCE</scope>
    <source>
        <tissue evidence="6">Whole body</tissue>
    </source>
</reference>
<dbReference type="InterPro" id="IPR007231">
    <property type="entry name" value="Nucleoporin_int_Nup93/Nic96"/>
</dbReference>
<dbReference type="GO" id="GO:0005643">
    <property type="term" value="C:nuclear pore"/>
    <property type="evidence" value="ECO:0007669"/>
    <property type="project" value="UniProtKB-SubCell"/>
</dbReference>
<comment type="subcellular location">
    <subcellularLocation>
        <location evidence="1 5">Nucleus</location>
        <location evidence="1 5">Nuclear pore complex</location>
    </subcellularLocation>
</comment>
<protein>
    <recommendedName>
        <fullName evidence="5">Nuclear pore protein</fullName>
    </recommendedName>
</protein>
<evidence type="ECO:0000256" key="2">
    <source>
        <dbReference type="ARBA" id="ARBA00010186"/>
    </source>
</evidence>
<evidence type="ECO:0000256" key="5">
    <source>
        <dbReference type="RuleBase" id="RU364035"/>
    </source>
</evidence>
<evidence type="ECO:0000256" key="1">
    <source>
        <dbReference type="ARBA" id="ARBA00004567"/>
    </source>
</evidence>
<evidence type="ECO:0000256" key="3">
    <source>
        <dbReference type="ARBA" id="ARBA00023132"/>
    </source>
</evidence>
<evidence type="ECO:0000313" key="6">
    <source>
        <dbReference type="EMBL" id="LAC23430.1"/>
    </source>
</evidence>
<keyword evidence="5" id="KW-0472">Membrane</keyword>
<keyword evidence="4 5" id="KW-0539">Nucleus</keyword>
<dbReference type="EMBL" id="IACT01004232">
    <property type="protein sequence ID" value="LAC23430.1"/>
    <property type="molecule type" value="mRNA"/>
</dbReference>
<dbReference type="GO" id="GO:0016973">
    <property type="term" value="P:poly(A)+ mRNA export from nucleus"/>
    <property type="evidence" value="ECO:0007669"/>
    <property type="project" value="TreeGrafter"/>
</dbReference>
<keyword evidence="5" id="KW-0509">mRNA transport</keyword>
<keyword evidence="5" id="KW-0653">Protein transport</keyword>
<sequence>MASSERSLTELLQAAQHMTTKADLTFGGAKPTAAAAAREVAGEELPRVDRSLAQLVQVGEFLWPGRVGRETAKLPTDHEAHASILLGSRGLDLPHMTTRLTSLASAPEPELGVSGAVPVSGAATAAAATAAFDVSQPTSIAAFLRQHRQNAIVAALHAANLQTSREVEDVYWQQQRCEWEQSKQSLLAAFTQAGNDLLNITLPSQASITNTEVHKTGSSLVSGGLSSDQLAYARVLLEYNKQVLCHGVRPNLADGMYQVAQSMHDQGVSELWRVVVAMSQVSSCVGNNEGRTATHRTKARMMTAVTHHARTFLQEKYTEHMRAMVYSDLARAALGGVPGLVGLVKGYLGVTLSPELSSHLEDGQGVNGAPVWPLLFYCLRAGGIKEASSAAPDNNSPSVLEIIAALQQCSRNEDSRVSPETEKRLRLAYKRSVKTMRDPFKRAVYCVLARCDVTEDHGDIVTTTDDYLWLKLTLVDTSADCGNANVPSTPTVVTAAKQDLLTLPQLQHMLYKQYGESHFNAYEQPLLYTTVLLLTGQFEAAIEFLRRNDRLLCHAVHIAIALYTNRILCVPQALSAPLLSRESDEPECCLRLNLARLMLLYTRQFEATHPHEALHYCFLLKDQKTSTGEDVFLNCISELALHSREFDLMLGKLNDDGTRTPGIVDNFNVDVKEVTELVARDSEKKGLHEDAIRLYDLAKNHEKVISLLNKLLSQVVHLSSPNIGNGGATVTAAGSDRERVLELACSVGLRFRSHGHNATQQSASTMHLLLDLATVFDLYHAHRYQEAVEVIQRLQLIALTRDEVETRVSGLTSVASEVKDVLPSVLLAAITSTYHIYNNSTASTKTDGANTSFRTPPSRENTKHLQGQARAIVTFAGMIPLRLHADVNARLVQLEALIN</sequence>
<dbReference type="GO" id="GO:0006606">
    <property type="term" value="P:protein import into nucleus"/>
    <property type="evidence" value="ECO:0007669"/>
    <property type="project" value="TreeGrafter"/>
</dbReference>